<evidence type="ECO:0000313" key="5">
    <source>
        <dbReference type="Proteomes" id="UP000199735"/>
    </source>
</evidence>
<dbReference type="Proteomes" id="UP000027980">
    <property type="component" value="Chromosome"/>
</dbReference>
<gene>
    <name evidence="2" type="ORF">GZ22_11285</name>
    <name evidence="3" type="ORF">SAMN04489762_3678</name>
</gene>
<feature type="transmembrane region" description="Helical" evidence="1">
    <location>
        <begin position="108"/>
        <end position="136"/>
    </location>
</feature>
<accession>A0AAX2EKI2</accession>
<dbReference type="EMBL" id="FOCD01000009">
    <property type="protein sequence ID" value="SEO19423.1"/>
    <property type="molecule type" value="Genomic_DNA"/>
</dbReference>
<dbReference type="HOGENOM" id="CLU_113225_0_0_9"/>
<evidence type="ECO:0000313" key="4">
    <source>
        <dbReference type="Proteomes" id="UP000027980"/>
    </source>
</evidence>
<keyword evidence="1" id="KW-0812">Transmembrane</keyword>
<reference evidence="3 5" key="2">
    <citation type="submission" date="2016-10" db="EMBL/GenBank/DDBJ databases">
        <authorList>
            <person name="Varghese N."/>
            <person name="Submissions S."/>
        </authorList>
    </citation>
    <scope>NUCLEOTIDE SEQUENCE [LARGE SCALE GENOMIC DNA]</scope>
    <source>
        <strain evidence="3 5">DSM 21619</strain>
    </source>
</reference>
<dbReference type="OrthoDB" id="1653819at2"/>
<accession>A0A075LLG3</accession>
<dbReference type="KEGG" id="tap:GZ22_11285"/>
<protein>
    <submittedName>
        <fullName evidence="3">Spore cortex biosynthesis protein YabQ</fullName>
    </submittedName>
</protein>
<feature type="transmembrane region" description="Helical" evidence="1">
    <location>
        <begin position="142"/>
        <end position="162"/>
    </location>
</feature>
<organism evidence="2 4">
    <name type="scientific">Terribacillus saccharophilus</name>
    <dbReference type="NCBI Taxonomy" id="361277"/>
    <lineage>
        <taxon>Bacteria</taxon>
        <taxon>Bacillati</taxon>
        <taxon>Bacillota</taxon>
        <taxon>Bacilli</taxon>
        <taxon>Bacillales</taxon>
        <taxon>Bacillaceae</taxon>
        <taxon>Terribacillus</taxon>
    </lineage>
</organism>
<keyword evidence="1" id="KW-0472">Membrane</keyword>
<dbReference type="RefSeq" id="WP_038562409.1">
    <property type="nucleotide sequence ID" value="NZ_CP008876.1"/>
</dbReference>
<dbReference type="Pfam" id="PF09578">
    <property type="entry name" value="Spore_YabQ"/>
    <property type="match status" value="1"/>
</dbReference>
<proteinExistence type="predicted"/>
<dbReference type="AlphaFoldDB" id="A0A075LLG3"/>
<feature type="transmembrane region" description="Helical" evidence="1">
    <location>
        <begin position="68"/>
        <end position="87"/>
    </location>
</feature>
<evidence type="ECO:0000256" key="1">
    <source>
        <dbReference type="SAM" id="Phobius"/>
    </source>
</evidence>
<dbReference type="Proteomes" id="UP000199735">
    <property type="component" value="Unassembled WGS sequence"/>
</dbReference>
<dbReference type="GeneID" id="34220225"/>
<keyword evidence="1" id="KW-1133">Transmembrane helix</keyword>
<dbReference type="NCBIfam" id="TIGR02893">
    <property type="entry name" value="spore_yabQ"/>
    <property type="match status" value="1"/>
</dbReference>
<evidence type="ECO:0000313" key="2">
    <source>
        <dbReference type="EMBL" id="AIF67169.1"/>
    </source>
</evidence>
<name>A0A075LLG3_9BACI</name>
<reference evidence="2 4" key="1">
    <citation type="submission" date="2014-07" db="EMBL/GenBank/DDBJ databases">
        <title>Complete genome sequence of a moderately halophilic bacterium Terribacillus aidingensis MP602, isolated from Cryptomeria fortunei in Tianmu mountain in China.</title>
        <authorList>
            <person name="Wang Y."/>
            <person name="Lu P."/>
            <person name="Zhang L."/>
        </authorList>
    </citation>
    <scope>NUCLEOTIDE SEQUENCE [LARGE SCALE GENOMIC DNA]</scope>
    <source>
        <strain evidence="2 4">MP602</strain>
    </source>
</reference>
<evidence type="ECO:0000313" key="3">
    <source>
        <dbReference type="EMBL" id="SEO19423.1"/>
    </source>
</evidence>
<sequence length="199" mass="23585">MTLTVQFLTIVSMIAGGVYLGAAMDTFRRFERHWKKQVFMRYIMECGFWLLQTLLLFFLLFQVNQGEMRFYILLALLCGFAGYRALFQTSYRRVLEWLIRVIRRTILIVRRILQVLILTPIRLLLQGLLLLIGGVVTLVWKLIRLVLLILLYPIRLIGRLVWRMTPKKYRKIYSKLAGIYSKMKNIAKKALASLRRARR</sequence>
<feature type="transmembrane region" description="Helical" evidence="1">
    <location>
        <begin position="6"/>
        <end position="27"/>
    </location>
</feature>
<dbReference type="InterPro" id="IPR019074">
    <property type="entry name" value="YabQ"/>
</dbReference>
<dbReference type="EMBL" id="CP008876">
    <property type="protein sequence ID" value="AIF67169.1"/>
    <property type="molecule type" value="Genomic_DNA"/>
</dbReference>
<feature type="transmembrane region" description="Helical" evidence="1">
    <location>
        <begin position="39"/>
        <end position="62"/>
    </location>
</feature>